<evidence type="ECO:0000313" key="3">
    <source>
        <dbReference type="EMBL" id="MCW5322660.1"/>
    </source>
</evidence>
<gene>
    <name evidence="3" type="ORF">D5039_16355</name>
</gene>
<organism evidence="3 4">
    <name type="scientific">Verminephrobacter aporrectodeae subsp. tuberculatae</name>
    <dbReference type="NCBI Taxonomy" id="1110392"/>
    <lineage>
        <taxon>Bacteria</taxon>
        <taxon>Pseudomonadati</taxon>
        <taxon>Pseudomonadota</taxon>
        <taxon>Betaproteobacteria</taxon>
        <taxon>Burkholderiales</taxon>
        <taxon>Comamonadaceae</taxon>
        <taxon>Verminephrobacter</taxon>
    </lineage>
</organism>
<dbReference type="PROSITE" id="PS51257">
    <property type="entry name" value="PROKAR_LIPOPROTEIN"/>
    <property type="match status" value="1"/>
</dbReference>
<comment type="caution">
    <text evidence="3">The sequence shown here is derived from an EMBL/GenBank/DDBJ whole genome shotgun (WGS) entry which is preliminary data.</text>
</comment>
<feature type="signal peptide" evidence="2">
    <location>
        <begin position="1"/>
        <end position="31"/>
    </location>
</feature>
<dbReference type="Proteomes" id="UP001208935">
    <property type="component" value="Unassembled WGS sequence"/>
</dbReference>
<dbReference type="PANTHER" id="PTHR42928:SF5">
    <property type="entry name" value="BLR1237 PROTEIN"/>
    <property type="match status" value="1"/>
</dbReference>
<dbReference type="Pfam" id="PF03401">
    <property type="entry name" value="TctC"/>
    <property type="match status" value="1"/>
</dbReference>
<comment type="similarity">
    <text evidence="1">Belongs to the UPF0065 (bug) family.</text>
</comment>
<reference evidence="4" key="1">
    <citation type="submission" date="2023-07" db="EMBL/GenBank/DDBJ databases">
        <title>Verminephrobacter genomes.</title>
        <authorList>
            <person name="Lund M.B."/>
        </authorList>
    </citation>
    <scope>NUCLEOTIDE SEQUENCE [LARGE SCALE GENOMIC DNA]</scope>
    <source>
        <strain evidence="4">AtM5-05</strain>
    </source>
</reference>
<sequence length="334" mass="35421">MKQHRPSRRQTLAQCTLVAAAACGIAAPSVARTGAVYPSRPIEMIVAYAPGGGTDSVARLLARSLEKQLGTSIVVQNRPGAGGAIGFAELARAAPDGYTIGFINTPNLLTIPIERRSSFSWRSYDLLGNLVDDPGGFTVHNDHGIQSLVALAAFARANPGAVTVGTTGIGSDDHLAMLLFEKGAGVKLSHIPYKGAGEVRSAIAGQQIVIGAINVGEALQYQKGGTPIRLLGQMGATRSSLAPGIPTFKEQGYDIELASLRGLAAPKGLPEEVRRKLVDAIVRAKDDPQFQQQAQALFAPLRYLPPAAYAAELQRSEAGFHQLWQEMPWQEGRP</sequence>
<keyword evidence="4" id="KW-1185">Reference proteome</keyword>
<protein>
    <submittedName>
        <fullName evidence="3">Tripartite tricarboxylate transporter substrate binding protein</fullName>
    </submittedName>
</protein>
<keyword evidence="2" id="KW-0732">Signal</keyword>
<accession>A0ABT3KWK3</accession>
<dbReference type="EMBL" id="QZCW01000003">
    <property type="protein sequence ID" value="MCW5322660.1"/>
    <property type="molecule type" value="Genomic_DNA"/>
</dbReference>
<dbReference type="PIRSF" id="PIRSF017082">
    <property type="entry name" value="YflP"/>
    <property type="match status" value="1"/>
</dbReference>
<dbReference type="Gene3D" id="3.40.190.10">
    <property type="entry name" value="Periplasmic binding protein-like II"/>
    <property type="match status" value="1"/>
</dbReference>
<dbReference type="InterPro" id="IPR005064">
    <property type="entry name" value="BUG"/>
</dbReference>
<dbReference type="RefSeq" id="WP_265282843.1">
    <property type="nucleotide sequence ID" value="NZ_QZCW01000003.1"/>
</dbReference>
<dbReference type="InterPro" id="IPR042100">
    <property type="entry name" value="Bug_dom1"/>
</dbReference>
<dbReference type="Gene3D" id="3.40.190.150">
    <property type="entry name" value="Bordetella uptake gene, domain 1"/>
    <property type="match status" value="1"/>
</dbReference>
<dbReference type="PROSITE" id="PS51318">
    <property type="entry name" value="TAT"/>
    <property type="match status" value="1"/>
</dbReference>
<evidence type="ECO:0000313" key="4">
    <source>
        <dbReference type="Proteomes" id="UP001208935"/>
    </source>
</evidence>
<evidence type="ECO:0000256" key="1">
    <source>
        <dbReference type="ARBA" id="ARBA00006987"/>
    </source>
</evidence>
<evidence type="ECO:0000256" key="2">
    <source>
        <dbReference type="SAM" id="SignalP"/>
    </source>
</evidence>
<proteinExistence type="inferred from homology"/>
<dbReference type="PANTHER" id="PTHR42928">
    <property type="entry name" value="TRICARBOXYLATE-BINDING PROTEIN"/>
    <property type="match status" value="1"/>
</dbReference>
<feature type="chain" id="PRO_5046153989" evidence="2">
    <location>
        <begin position="32"/>
        <end position="334"/>
    </location>
</feature>
<name>A0ABT3KWK3_9BURK</name>
<dbReference type="CDD" id="cd07012">
    <property type="entry name" value="PBP2_Bug_TTT"/>
    <property type="match status" value="1"/>
</dbReference>
<dbReference type="InterPro" id="IPR006311">
    <property type="entry name" value="TAT_signal"/>
</dbReference>